<feature type="transmembrane region" description="Helical" evidence="1">
    <location>
        <begin position="20"/>
        <end position="41"/>
    </location>
</feature>
<evidence type="ECO:0000259" key="2">
    <source>
        <dbReference type="Pfam" id="PF14343"/>
    </source>
</evidence>
<evidence type="ECO:0000313" key="4">
    <source>
        <dbReference type="Proteomes" id="UP000602647"/>
    </source>
</evidence>
<keyword evidence="1" id="KW-0812">Transmembrane</keyword>
<organism evidence="3 4">
    <name type="scientific">Zhenpiania hominis</name>
    <dbReference type="NCBI Taxonomy" id="2763644"/>
    <lineage>
        <taxon>Bacteria</taxon>
        <taxon>Bacillati</taxon>
        <taxon>Bacillota</taxon>
        <taxon>Clostridia</taxon>
        <taxon>Peptostreptococcales</taxon>
        <taxon>Anaerovoracaceae</taxon>
        <taxon>Zhenpiania</taxon>
    </lineage>
</organism>
<gene>
    <name evidence="3" type="ORF">H9L42_01020</name>
</gene>
<dbReference type="GO" id="GO:0006508">
    <property type="term" value="P:proteolysis"/>
    <property type="evidence" value="ECO:0007669"/>
    <property type="project" value="UniProtKB-KW"/>
</dbReference>
<reference evidence="3" key="1">
    <citation type="submission" date="2020-08" db="EMBL/GenBank/DDBJ databases">
        <title>Genome public.</title>
        <authorList>
            <person name="Liu C."/>
            <person name="Sun Q."/>
        </authorList>
    </citation>
    <scope>NUCLEOTIDE SEQUENCE</scope>
    <source>
        <strain evidence="3">BX12</strain>
    </source>
</reference>
<dbReference type="RefSeq" id="WP_187301608.1">
    <property type="nucleotide sequence ID" value="NZ_CBCTON010000009.1"/>
</dbReference>
<keyword evidence="1" id="KW-1133">Transmembrane helix</keyword>
<evidence type="ECO:0000313" key="3">
    <source>
        <dbReference type="EMBL" id="MBC6678414.1"/>
    </source>
</evidence>
<keyword evidence="4" id="KW-1185">Reference proteome</keyword>
<feature type="domain" description="PrcB C-terminal" evidence="2">
    <location>
        <begin position="85"/>
        <end position="144"/>
    </location>
</feature>
<accession>A0A923NHB1</accession>
<dbReference type="GO" id="GO:0008233">
    <property type="term" value="F:peptidase activity"/>
    <property type="evidence" value="ECO:0007669"/>
    <property type="project" value="UniProtKB-KW"/>
</dbReference>
<sequence>MGEKEKKKEKKLKKPGKKRIILVAVIVAVIAAAALFAATLFKGDKTVEFKILSENQIPQDISSQVIPEYRTLERALACVVEDKVYVVVTRGEKPTSGFEVDIDKMKLEEQDGKTNLVVYADFKDPEKGKALAQVLTYPLKVAETKLTQLPDEIELRIQYEE</sequence>
<evidence type="ECO:0000256" key="1">
    <source>
        <dbReference type="SAM" id="Phobius"/>
    </source>
</evidence>
<dbReference type="Proteomes" id="UP000602647">
    <property type="component" value="Unassembled WGS sequence"/>
</dbReference>
<dbReference type="AlphaFoldDB" id="A0A923NHB1"/>
<proteinExistence type="predicted"/>
<dbReference type="Pfam" id="PF14343">
    <property type="entry name" value="PrcB_C"/>
    <property type="match status" value="1"/>
</dbReference>
<dbReference type="InterPro" id="IPR025748">
    <property type="entry name" value="PrcB_C_dom"/>
</dbReference>
<keyword evidence="1" id="KW-0472">Membrane</keyword>
<name>A0A923NHB1_9FIRM</name>
<comment type="caution">
    <text evidence="3">The sequence shown here is derived from an EMBL/GenBank/DDBJ whole genome shotgun (WGS) entry which is preliminary data.</text>
</comment>
<keyword evidence="3" id="KW-0645">Protease</keyword>
<protein>
    <submittedName>
        <fullName evidence="3">Protease complex subunit PrcB family protein</fullName>
    </submittedName>
</protein>
<keyword evidence="3" id="KW-0378">Hydrolase</keyword>
<dbReference type="EMBL" id="JACRYT010000001">
    <property type="protein sequence ID" value="MBC6678414.1"/>
    <property type="molecule type" value="Genomic_DNA"/>
</dbReference>